<protein>
    <submittedName>
        <fullName evidence="1">Uncharacterized protein</fullName>
    </submittedName>
</protein>
<dbReference type="EMBL" id="JARXIC010000049">
    <property type="protein sequence ID" value="MDQ8196159.1"/>
    <property type="molecule type" value="Genomic_DNA"/>
</dbReference>
<organism evidence="1 2">
    <name type="scientific">Thalassobacterium sedimentorum</name>
    <dbReference type="NCBI Taxonomy" id="3041258"/>
    <lineage>
        <taxon>Bacteria</taxon>
        <taxon>Pseudomonadati</taxon>
        <taxon>Verrucomicrobiota</taxon>
        <taxon>Opitutia</taxon>
        <taxon>Puniceicoccales</taxon>
        <taxon>Coraliomargaritaceae</taxon>
        <taxon>Thalassobacterium</taxon>
    </lineage>
</organism>
<sequence length="113" mass="12890">MMELPESLQKWSDEELRALNHAIVDHLKQRRAVQARMEMTRFQRGCKVEFWSSEGDLIEGTVIKFNKKTVSVLTEEGTQWNVSPSLLSKTADTSNMAAAQDAKVIDFMDQLES</sequence>
<evidence type="ECO:0000313" key="2">
    <source>
        <dbReference type="Proteomes" id="UP001243717"/>
    </source>
</evidence>
<gene>
    <name evidence="1" type="ORF">QEH59_17115</name>
</gene>
<comment type="caution">
    <text evidence="1">The sequence shown here is derived from an EMBL/GenBank/DDBJ whole genome shotgun (WGS) entry which is preliminary data.</text>
</comment>
<keyword evidence="2" id="KW-1185">Reference proteome</keyword>
<accession>A0ABU1ANB0</accession>
<evidence type="ECO:0000313" key="1">
    <source>
        <dbReference type="EMBL" id="MDQ8196159.1"/>
    </source>
</evidence>
<dbReference type="Proteomes" id="UP001243717">
    <property type="component" value="Unassembled WGS sequence"/>
</dbReference>
<proteinExistence type="predicted"/>
<reference evidence="1 2" key="1">
    <citation type="submission" date="2023-04" db="EMBL/GenBank/DDBJ databases">
        <title>A novel bacteria isolated from coastal sediment.</title>
        <authorList>
            <person name="Liu X.-J."/>
            <person name="Du Z.-J."/>
        </authorList>
    </citation>
    <scope>NUCLEOTIDE SEQUENCE [LARGE SCALE GENOMIC DNA]</scope>
    <source>
        <strain evidence="1 2">SDUM461004</strain>
    </source>
</reference>
<name>A0ABU1ANB0_9BACT</name>
<dbReference type="RefSeq" id="WP_308986597.1">
    <property type="nucleotide sequence ID" value="NZ_JARXIC010000049.1"/>
</dbReference>